<feature type="compositionally biased region" description="Basic and acidic residues" evidence="1">
    <location>
        <begin position="498"/>
        <end position="545"/>
    </location>
</feature>
<gene>
    <name evidence="3" type="ORF">GOP47_0019416</name>
</gene>
<evidence type="ECO:0000256" key="2">
    <source>
        <dbReference type="SAM" id="Phobius"/>
    </source>
</evidence>
<feature type="transmembrane region" description="Helical" evidence="2">
    <location>
        <begin position="749"/>
        <end position="771"/>
    </location>
</feature>
<keyword evidence="2" id="KW-0472">Membrane</keyword>
<accession>A0A9D4Z9L3</accession>
<dbReference type="EMBL" id="JABFUD020000019">
    <property type="protein sequence ID" value="KAI5064721.1"/>
    <property type="molecule type" value="Genomic_DNA"/>
</dbReference>
<evidence type="ECO:0000313" key="4">
    <source>
        <dbReference type="Proteomes" id="UP000886520"/>
    </source>
</evidence>
<feature type="compositionally biased region" description="Basic and acidic residues" evidence="1">
    <location>
        <begin position="408"/>
        <end position="417"/>
    </location>
</feature>
<feature type="transmembrane region" description="Helical" evidence="2">
    <location>
        <begin position="641"/>
        <end position="665"/>
    </location>
</feature>
<feature type="transmembrane region" description="Helical" evidence="2">
    <location>
        <begin position="719"/>
        <end position="737"/>
    </location>
</feature>
<evidence type="ECO:0000256" key="1">
    <source>
        <dbReference type="SAM" id="MobiDB-lite"/>
    </source>
</evidence>
<comment type="caution">
    <text evidence="3">The sequence shown here is derived from an EMBL/GenBank/DDBJ whole genome shotgun (WGS) entry which is preliminary data.</text>
</comment>
<feature type="compositionally biased region" description="Basic and acidic residues" evidence="1">
    <location>
        <begin position="90"/>
        <end position="100"/>
    </location>
</feature>
<feature type="compositionally biased region" description="Basic and acidic residues" evidence="1">
    <location>
        <begin position="428"/>
        <end position="490"/>
    </location>
</feature>
<sequence>MLAAPQWFSCEASRKILMVRMEAEDDEALFSVPTKMLLETVDEGIGMETELMLPDESDDEKPEIMIEVEKKMTKQREYLRMDAFQEQTSEESKQEKHPEDEPSLSGIGEGDLLLEESKEEKWVGDKPGKKKEKYNAREASADNNSVSLTEETWQEEGEMNVTKEKAVMDEKISGQRTEDKTPANSDDEELVEGLSGEASLTDAAMETGFLLETTKEQDGSSSIEEEIQNDSAKVKATIRPEKLENKGSNSKTSDDETSEAKENKVEGAVIEKEGEKGGMFKMSKRKSSDEKDSIGEAMVEETPADFIEKQMQGEVEDSDISTSKARNGKGKKQERTEKYVGANENGDKEKPTKKLKKTKKPKLEVLQEADSEPKGSDANEKKIKTKVKKKKDSQSESEKGSDVMSAKAKQDGMEDTAKSLAKKKKKVIKEEHVKDKEEEEFLNKANEKYSSKKEKSPQKEEDKSFKKVEKMGKQSTDERTERYENSKFSDDSGGEDTQELKILEVVDHNIAEEKRKEKGHPDNKHLKRSKEELPNTEKQEEKLEIEVQGIAKEAQEKAEGSNSVSTSAASSTEGADEEEDEHSDFMQDFSDLSTKFQDTAYKVADHLGPNIQKLTDTSKTYFNKANQQITKSFSPLVGKQFAPFFASLVSYGLLLVPLAVVIVLVEHIRAILSLQKVVLFVNIYLAAYFATLLLATFIMGEPMTFFYRSSASGYVHLQLLQALGYIIYLILQTIDLVSACSSEAWSTKVTVVLQWFVAVTIGFHYYVTIFHRAMALKGPHTNWKIYGIYSCAFLVLCLFARIKRVKKGYVQVGQADTDKKH</sequence>
<organism evidence="3 4">
    <name type="scientific">Adiantum capillus-veneris</name>
    <name type="common">Maidenhair fern</name>
    <dbReference type="NCBI Taxonomy" id="13818"/>
    <lineage>
        <taxon>Eukaryota</taxon>
        <taxon>Viridiplantae</taxon>
        <taxon>Streptophyta</taxon>
        <taxon>Embryophyta</taxon>
        <taxon>Tracheophyta</taxon>
        <taxon>Polypodiopsida</taxon>
        <taxon>Polypodiidae</taxon>
        <taxon>Polypodiales</taxon>
        <taxon>Pteridineae</taxon>
        <taxon>Pteridaceae</taxon>
        <taxon>Vittarioideae</taxon>
        <taxon>Adiantum</taxon>
    </lineage>
</organism>
<feature type="transmembrane region" description="Helical" evidence="2">
    <location>
        <begin position="783"/>
        <end position="802"/>
    </location>
</feature>
<reference evidence="3" key="1">
    <citation type="submission" date="2021-01" db="EMBL/GenBank/DDBJ databases">
        <title>Adiantum capillus-veneris genome.</title>
        <authorList>
            <person name="Fang Y."/>
            <person name="Liao Q."/>
        </authorList>
    </citation>
    <scope>NUCLEOTIDE SEQUENCE</scope>
    <source>
        <strain evidence="3">H3</strain>
        <tissue evidence="3">Leaf</tissue>
    </source>
</reference>
<dbReference type="PANTHER" id="PTHR35310:SF1">
    <property type="entry name" value="CELL WALL INTEGRITY_STRESS RESPONSE COMPONENT-LIKE PROTEIN"/>
    <property type="match status" value="1"/>
</dbReference>
<feature type="compositionally biased region" description="Polar residues" evidence="1">
    <location>
        <begin position="141"/>
        <end position="151"/>
    </location>
</feature>
<feature type="compositionally biased region" description="Basic and acidic residues" evidence="1">
    <location>
        <begin position="252"/>
        <end position="278"/>
    </location>
</feature>
<keyword evidence="2" id="KW-1133">Transmembrane helix</keyword>
<feature type="compositionally biased region" description="Low complexity" evidence="1">
    <location>
        <begin position="560"/>
        <end position="573"/>
    </location>
</feature>
<feature type="region of interest" description="Disordered" evidence="1">
    <location>
        <begin position="80"/>
        <end position="584"/>
    </location>
</feature>
<feature type="transmembrane region" description="Helical" evidence="2">
    <location>
        <begin position="677"/>
        <end position="699"/>
    </location>
</feature>
<dbReference type="AlphaFoldDB" id="A0A9D4Z9L3"/>
<protein>
    <submittedName>
        <fullName evidence="3">Uncharacterized protein</fullName>
    </submittedName>
</protein>
<keyword evidence="4" id="KW-1185">Reference proteome</keyword>
<keyword evidence="2" id="KW-0812">Transmembrane</keyword>
<name>A0A9D4Z9L3_ADICA</name>
<feature type="compositionally biased region" description="Basic and acidic residues" evidence="1">
    <location>
        <begin position="392"/>
        <end position="401"/>
    </location>
</feature>
<feature type="compositionally biased region" description="Basic and acidic residues" evidence="1">
    <location>
        <begin position="361"/>
        <end position="382"/>
    </location>
</feature>
<evidence type="ECO:0000313" key="3">
    <source>
        <dbReference type="EMBL" id="KAI5064721.1"/>
    </source>
</evidence>
<feature type="compositionally biased region" description="Basic and acidic residues" evidence="1">
    <location>
        <begin position="161"/>
        <end position="181"/>
    </location>
</feature>
<feature type="compositionally biased region" description="Basic and acidic residues" evidence="1">
    <location>
        <begin position="115"/>
        <end position="140"/>
    </location>
</feature>
<proteinExistence type="predicted"/>
<dbReference type="Proteomes" id="UP000886520">
    <property type="component" value="Chromosome 19"/>
</dbReference>
<dbReference type="PANTHER" id="PTHR35310">
    <property type="entry name" value="CELL WALL INTEGRITY/STRESS RESPONSE COMPONENT-LIKE PROTEIN"/>
    <property type="match status" value="1"/>
</dbReference>
<dbReference type="OrthoDB" id="2020776at2759"/>